<dbReference type="EMBL" id="CP146369">
    <property type="protein sequence ID" value="WWT55371.1"/>
    <property type="molecule type" value="Genomic_DNA"/>
</dbReference>
<accession>A0ABZ2II89</accession>
<dbReference type="InterPro" id="IPR016181">
    <property type="entry name" value="Acyl_CoA_acyltransferase"/>
</dbReference>
<sequence>MPPQSWANQRDYEAPAPLKAPAAPVPFWDAVSRNMEDAGQTRRSGAREEAYFARMWARHREMEAATGRTLSLSDTLNGEPTDQRDSLKQFMDRVIPADRINAAILGRPGSLTDDAYEAQVEKLRAENPEAFARIRTRDEILADLDADLRGIRRRADEASQGFGGATAAFVGQTAGMFLSDPGQVGVAVVTGGAGVGRPLLTRMAAQAAAGAGAETLEIGGRIADTRYGGPEYTAGEAALDLTFAGFGGAAFEAIGAGGKATWRATASRLARSEDPAERGLADQIERLLADETVLEQADDFDAARSALANGEARPVVEPERDLDSLFANQSDGPVLRSVAGSQPEIATPAPGALNSADYMGRTIWSGRFDPMTVEADAARFQYKGDGDAEGVTGRLRGVERWDATASGKAILFEDTDGRIFVADGHQRRGLARRLAEQGWDDARLDGYLFRSTDGWSAREVRVVAALKNIREGSGAIMDAAKLFREAPGALRDRSLPVTGEFIQQARQLASLSDAAFRAVANGVIPERYGAVLGEVAGDRPELHGDLVDLIRRGEPGTADGARALVHEAMLDDFIASEGVQMDLFGGLPRESTVIARGRIREAVMRSLRKDERTFAALVKNADAVEAGGNVLARSDNEARLALDRAAQELVSRLSLRSGEIGEAFAEAAAAVTKGEATAAGAAKGLTQRIRNAVKAGDLLELERKALIDPDAPSPQALKAAEAFDQPGGRGQADQIPPKPEDAELEGGRFDFEQGDGADGPTFWVRPNEAVAAANSMDGDSYLFGWVRDGELRIERAQIADAARGKGLGVEMYERALREAADRGVRLASDSEVSADAQRVWAALERRGYAVERHPGAVNEGGVLRQPEGEAVFSVQDRPPPGLFDDLPTDMPEERALNVLRACAPGRG</sequence>
<evidence type="ECO:0000256" key="1">
    <source>
        <dbReference type="SAM" id="MobiDB-lite"/>
    </source>
</evidence>
<name>A0ABZ2II89_9CAUL</name>
<dbReference type="RefSeq" id="WP_338577794.1">
    <property type="nucleotide sequence ID" value="NZ_CP146369.1"/>
</dbReference>
<evidence type="ECO:0000313" key="2">
    <source>
        <dbReference type="EMBL" id="WWT55371.1"/>
    </source>
</evidence>
<protein>
    <recommendedName>
        <fullName evidence="4">N-acetyltransferase domain-containing protein</fullName>
    </recommendedName>
</protein>
<reference evidence="2 3" key="1">
    <citation type="submission" date="2024-02" db="EMBL/GenBank/DDBJ databases">
        <title>Distribution and functional of Brevundimonas-related endobacteria within Verticillium dahliae.</title>
        <authorList>
            <person name="Zeng H."/>
        </authorList>
    </citation>
    <scope>NUCLEOTIDE SEQUENCE [LARGE SCALE GENOMIC DNA]</scope>
    <source>
        <strain evidence="2 3">TRM 44200</strain>
    </source>
</reference>
<dbReference type="SUPFAM" id="SSF55729">
    <property type="entry name" value="Acyl-CoA N-acyltransferases (Nat)"/>
    <property type="match status" value="1"/>
</dbReference>
<evidence type="ECO:0000313" key="3">
    <source>
        <dbReference type="Proteomes" id="UP001363460"/>
    </source>
</evidence>
<evidence type="ECO:0008006" key="4">
    <source>
        <dbReference type="Google" id="ProtNLM"/>
    </source>
</evidence>
<dbReference type="Gene3D" id="3.40.630.30">
    <property type="match status" value="1"/>
</dbReference>
<feature type="region of interest" description="Disordered" evidence="1">
    <location>
        <begin position="1"/>
        <end position="20"/>
    </location>
</feature>
<gene>
    <name evidence="2" type="ORF">V8J38_02750</name>
</gene>
<dbReference type="Proteomes" id="UP001363460">
    <property type="component" value="Chromosome"/>
</dbReference>
<proteinExistence type="predicted"/>
<organism evidence="2 3">
    <name type="scientific">Brevundimonas olei</name>
    <dbReference type="NCBI Taxonomy" id="657642"/>
    <lineage>
        <taxon>Bacteria</taxon>
        <taxon>Pseudomonadati</taxon>
        <taxon>Pseudomonadota</taxon>
        <taxon>Alphaproteobacteria</taxon>
        <taxon>Caulobacterales</taxon>
        <taxon>Caulobacteraceae</taxon>
        <taxon>Brevundimonas</taxon>
    </lineage>
</organism>
<keyword evidence="3" id="KW-1185">Reference proteome</keyword>